<comment type="caution">
    <text evidence="1">The sequence shown here is derived from an EMBL/GenBank/DDBJ whole genome shotgun (WGS) entry which is preliminary data.</text>
</comment>
<name>A0A951IUM6_9BACT</name>
<evidence type="ECO:0000313" key="1">
    <source>
        <dbReference type="EMBL" id="MBW3467490.1"/>
    </source>
</evidence>
<organism evidence="1 2">
    <name type="scientific">Arthrospiribacter ruber</name>
    <dbReference type="NCBI Taxonomy" id="2487934"/>
    <lineage>
        <taxon>Bacteria</taxon>
        <taxon>Pseudomonadati</taxon>
        <taxon>Bacteroidota</taxon>
        <taxon>Cytophagia</taxon>
        <taxon>Cytophagales</taxon>
        <taxon>Cyclobacteriaceae</taxon>
        <taxon>Arthrospiribacter</taxon>
    </lineage>
</organism>
<dbReference type="EMBL" id="RPHB01000003">
    <property type="protein sequence ID" value="MBW3467490.1"/>
    <property type="molecule type" value="Genomic_DNA"/>
</dbReference>
<gene>
    <name evidence="1" type="ORF">EGN73_06640</name>
</gene>
<reference evidence="1 2" key="1">
    <citation type="journal article" date="2020" name="Syst. Appl. Microbiol.">
        <title>Arthrospiribacter ruber gen. nov., sp. nov., a novel bacterium isolated from Arthrospira cultures.</title>
        <authorList>
            <person name="Waleron M."/>
            <person name="Misztak A."/>
            <person name="Waleron M.M."/>
            <person name="Furmaniak M."/>
            <person name="Mrozik A."/>
            <person name="Waleron K."/>
        </authorList>
    </citation>
    <scope>NUCLEOTIDE SEQUENCE [LARGE SCALE GENOMIC DNA]</scope>
    <source>
        <strain evidence="1 2">DPMB0001</strain>
    </source>
</reference>
<evidence type="ECO:0000313" key="2">
    <source>
        <dbReference type="Proteomes" id="UP000727490"/>
    </source>
</evidence>
<dbReference type="RefSeq" id="WP_219287760.1">
    <property type="nucleotide sequence ID" value="NZ_RPHB01000003.1"/>
</dbReference>
<sequence>METSKTIQLYILDTGKLLSGRSRFVLPFLARKAVIGSVNNDLTVLGLSLAWTLTAFDRLFPLKPKNPI</sequence>
<dbReference type="AlphaFoldDB" id="A0A951IUM6"/>
<keyword evidence="2" id="KW-1185">Reference proteome</keyword>
<protein>
    <submittedName>
        <fullName evidence="1">Uncharacterized protein</fullName>
    </submittedName>
</protein>
<dbReference type="Proteomes" id="UP000727490">
    <property type="component" value="Unassembled WGS sequence"/>
</dbReference>
<accession>A0A951IUM6</accession>
<proteinExistence type="predicted"/>